<dbReference type="Pfam" id="PF19263">
    <property type="entry name" value="DUF5906"/>
    <property type="match status" value="1"/>
</dbReference>
<dbReference type="Pfam" id="PF08707">
    <property type="entry name" value="PriCT_2"/>
    <property type="match status" value="1"/>
</dbReference>
<sequence>MLSSLSMLFAMRLQPMENKPTALPVVFEAIPLSIKKIPRFVMWKYVEIGKGDTKRWSKLPLQITHSAASSTDAATWIDYFTAEEAYKKGGFDGIGIVFTGEDNIIGIDLDDARDPNCGALTEFAHKVLDNVKGYAEVSPSGTGIKIFTRADLAYAHVDHSIGLEIYPKSRFFTVTGHIIGKGDLPDEVQDLASFVPVRTLNQSGDPLANYNPPMEGYDIARVESEILSKFSPDMGYDDWREVGMCLHHQFSGSYEALELWERWSFGDGKVVNYVSGATDEKWPTFKGQGVTLRTLLFKISQRNLKAALAKGEVVLDEKNPLHNAKRFLESFYDNAEGTRLVRYADDFFVYEGTHYRIIEEATVRSQLYKFLDKCKKQDRKGNVLPFNASAPAVNLVLDALKAIVHLQQNISARPPIWLDGYDSNRPPAEKLISLQNGLFHFEDAVLLPHTLGFFTENALQFSYDPSALCPTWLKFMADLWPDDPDSIALLQEYFGYILSGDTRQQKFLNIIGPRRSGKGTINKILVSLLGQHNIVSPQMEELVDNFGLQPWLGKVLASFTDARLIGRDSAGIVSQLLRIVGNDPITVNRKNRESWHGFLPTRIIVYSNEALQLQENSNALTGRMLVLQMTNSFFGREDITLSDKLSDELPGIFNWAMEGHTRRLARAGERFIQPATGQETLDFISELNNPLMEFMDDVLEFDKEALTEKNEVFNCYKRWATQKNIHPGTEMAFKRRFISATQDRGVRTSIDRSNKMRRHVYIGIKLNDAAQKYIDSISSFESQEIF</sequence>
<evidence type="ECO:0000259" key="4">
    <source>
        <dbReference type="PROSITE" id="PS51206"/>
    </source>
</evidence>
<dbReference type="NCBIfam" id="TIGR01613">
    <property type="entry name" value="primase_Cterm"/>
    <property type="match status" value="1"/>
</dbReference>
<dbReference type="InterPro" id="IPR045455">
    <property type="entry name" value="NrS-1_pol-like_helicase"/>
</dbReference>
<evidence type="ECO:0000313" key="5">
    <source>
        <dbReference type="EMBL" id="CAB5238852.1"/>
    </source>
</evidence>
<evidence type="ECO:0000256" key="2">
    <source>
        <dbReference type="ARBA" id="ARBA00022801"/>
    </source>
</evidence>
<evidence type="ECO:0000256" key="1">
    <source>
        <dbReference type="ARBA" id="ARBA00022741"/>
    </source>
</evidence>
<proteinExistence type="predicted"/>
<dbReference type="InterPro" id="IPR014818">
    <property type="entry name" value="Phage/plasmid_primase_P4_C"/>
</dbReference>
<protein>
    <submittedName>
        <fullName evidence="5">DNA primase, phage/plasmid</fullName>
    </submittedName>
</protein>
<name>A0A6J7XMA0_9CAUD</name>
<gene>
    <name evidence="5" type="ORF">UFOVP230_41</name>
</gene>
<dbReference type="InterPro" id="IPR014819">
    <property type="entry name" value="PriCT_2"/>
</dbReference>
<dbReference type="InterPro" id="IPR051620">
    <property type="entry name" value="ORF904-like_C"/>
</dbReference>
<reference evidence="5" key="1">
    <citation type="submission" date="2020-05" db="EMBL/GenBank/DDBJ databases">
        <authorList>
            <person name="Chiriac C."/>
            <person name="Salcher M."/>
            <person name="Ghai R."/>
            <person name="Kavagutti S V."/>
        </authorList>
    </citation>
    <scope>NUCLEOTIDE SEQUENCE</scope>
</reference>
<dbReference type="EMBL" id="LR798463">
    <property type="protein sequence ID" value="CAB5238852.1"/>
    <property type="molecule type" value="Genomic_DNA"/>
</dbReference>
<keyword evidence="3" id="KW-0067">ATP-binding</keyword>
<dbReference type="GO" id="GO:0005524">
    <property type="term" value="F:ATP binding"/>
    <property type="evidence" value="ECO:0007669"/>
    <property type="project" value="UniProtKB-KW"/>
</dbReference>
<dbReference type="SUPFAM" id="SSF52540">
    <property type="entry name" value="P-loop containing nucleoside triphosphate hydrolases"/>
    <property type="match status" value="1"/>
</dbReference>
<accession>A0A6J7XMA0</accession>
<keyword evidence="1" id="KW-0547">Nucleotide-binding</keyword>
<dbReference type="Gene3D" id="3.40.50.300">
    <property type="entry name" value="P-loop containing nucleotide triphosphate hydrolases"/>
    <property type="match status" value="1"/>
</dbReference>
<dbReference type="PANTHER" id="PTHR35372:SF2">
    <property type="entry name" value="SF3 HELICASE DOMAIN-CONTAINING PROTEIN"/>
    <property type="match status" value="1"/>
</dbReference>
<dbReference type="GO" id="GO:0016817">
    <property type="term" value="F:hydrolase activity, acting on acid anhydrides"/>
    <property type="evidence" value="ECO:0007669"/>
    <property type="project" value="InterPro"/>
</dbReference>
<dbReference type="InterPro" id="IPR006500">
    <property type="entry name" value="Helicase_put_C_phage/plasmid"/>
</dbReference>
<evidence type="ECO:0000256" key="3">
    <source>
        <dbReference type="ARBA" id="ARBA00022840"/>
    </source>
</evidence>
<dbReference type="InterPro" id="IPR027417">
    <property type="entry name" value="P-loop_NTPase"/>
</dbReference>
<dbReference type="PANTHER" id="PTHR35372">
    <property type="entry name" value="ATP BINDING PROTEIN-RELATED"/>
    <property type="match status" value="1"/>
</dbReference>
<feature type="domain" description="SF3 helicase" evidence="4">
    <location>
        <begin position="485"/>
        <end position="642"/>
    </location>
</feature>
<organism evidence="5">
    <name type="scientific">uncultured Caudovirales phage</name>
    <dbReference type="NCBI Taxonomy" id="2100421"/>
    <lineage>
        <taxon>Viruses</taxon>
        <taxon>Duplodnaviria</taxon>
        <taxon>Heunggongvirae</taxon>
        <taxon>Uroviricota</taxon>
        <taxon>Caudoviricetes</taxon>
        <taxon>Peduoviridae</taxon>
        <taxon>Maltschvirus</taxon>
        <taxon>Maltschvirus maltsch</taxon>
    </lineage>
</organism>
<dbReference type="PROSITE" id="PS51206">
    <property type="entry name" value="SF3_HELICASE_1"/>
    <property type="match status" value="1"/>
</dbReference>
<dbReference type="Pfam" id="PF08706">
    <property type="entry name" value="D5_N"/>
    <property type="match status" value="1"/>
</dbReference>
<keyword evidence="2" id="KW-0378">Hydrolase</keyword>
<dbReference type="InterPro" id="IPR014015">
    <property type="entry name" value="Helicase_SF3_DNA-vir"/>
</dbReference>